<dbReference type="EMBL" id="CAAHFG010000002">
    <property type="protein sequence ID" value="VGO15612.1"/>
    <property type="molecule type" value="Genomic_DNA"/>
</dbReference>
<dbReference type="RefSeq" id="WP_136081163.1">
    <property type="nucleotide sequence ID" value="NZ_CAAHFG010000002.1"/>
</dbReference>
<gene>
    <name evidence="2" type="ORF">PDESU_04197</name>
</gene>
<dbReference type="GO" id="GO:0000166">
    <property type="term" value="F:nucleotide binding"/>
    <property type="evidence" value="ECO:0007669"/>
    <property type="project" value="InterPro"/>
</dbReference>
<organism evidence="2 3">
    <name type="scientific">Pontiella desulfatans</name>
    <dbReference type="NCBI Taxonomy" id="2750659"/>
    <lineage>
        <taxon>Bacteria</taxon>
        <taxon>Pseudomonadati</taxon>
        <taxon>Kiritimatiellota</taxon>
        <taxon>Kiritimatiellia</taxon>
        <taxon>Kiritimatiellales</taxon>
        <taxon>Pontiellaceae</taxon>
        <taxon>Pontiella</taxon>
    </lineage>
</organism>
<dbReference type="SUPFAM" id="SSF51735">
    <property type="entry name" value="NAD(P)-binding Rossmann-fold domains"/>
    <property type="match status" value="1"/>
</dbReference>
<reference evidence="2 3" key="1">
    <citation type="submission" date="2019-04" db="EMBL/GenBank/DDBJ databases">
        <authorList>
            <person name="Van Vliet M D."/>
        </authorList>
    </citation>
    <scope>NUCLEOTIDE SEQUENCE [LARGE SCALE GENOMIC DNA]</scope>
    <source>
        <strain evidence="2 3">F1</strain>
    </source>
</reference>
<evidence type="ECO:0000259" key="1">
    <source>
        <dbReference type="Pfam" id="PF01408"/>
    </source>
</evidence>
<dbReference type="AlphaFoldDB" id="A0A6C2U6B1"/>
<proteinExistence type="predicted"/>
<evidence type="ECO:0000313" key="3">
    <source>
        <dbReference type="Proteomes" id="UP000366872"/>
    </source>
</evidence>
<dbReference type="Gene3D" id="3.30.360.10">
    <property type="entry name" value="Dihydrodipicolinate Reductase, domain 2"/>
    <property type="match status" value="1"/>
</dbReference>
<protein>
    <recommendedName>
        <fullName evidence="1">Gfo/Idh/MocA-like oxidoreductase N-terminal domain-containing protein</fullName>
    </recommendedName>
</protein>
<accession>A0A6C2U6B1</accession>
<dbReference type="InterPro" id="IPR036291">
    <property type="entry name" value="NAD(P)-bd_dom_sf"/>
</dbReference>
<dbReference type="PANTHER" id="PTHR43818">
    <property type="entry name" value="BCDNA.GH03377"/>
    <property type="match status" value="1"/>
</dbReference>
<dbReference type="Proteomes" id="UP000366872">
    <property type="component" value="Unassembled WGS sequence"/>
</dbReference>
<dbReference type="Gene3D" id="3.40.50.720">
    <property type="entry name" value="NAD(P)-binding Rossmann-like Domain"/>
    <property type="match status" value="1"/>
</dbReference>
<dbReference type="PROSITE" id="PS51257">
    <property type="entry name" value="PROKAR_LIPOPROTEIN"/>
    <property type="match status" value="1"/>
</dbReference>
<feature type="domain" description="Gfo/Idh/MocA-like oxidoreductase N-terminal" evidence="1">
    <location>
        <begin position="54"/>
        <end position="170"/>
    </location>
</feature>
<dbReference type="Pfam" id="PF01408">
    <property type="entry name" value="GFO_IDH_MocA"/>
    <property type="match status" value="1"/>
</dbReference>
<evidence type="ECO:0000313" key="2">
    <source>
        <dbReference type="EMBL" id="VGO15612.1"/>
    </source>
</evidence>
<sequence length="475" mass="53444">MMKNMNRRSFQAIGSAAAGASALGLTGCQTTANRKSEIYQFNIGKPGPSANEKVNIALIGSGNIAAYVYHEAQNENIVARCDVDEAMFAHHLGKHPDNATAPTFTDFRVMLDQMGKEIDMVCVSTPDHTHFAATMASMERGLATFTQKPLVHNIWQARTLKKAKAQYKVLTNMGNQGHTYNGIRQLREWYEDGIFGQITEAHSWIGGPEWGGEYFERPGAFPPPNDPVPATLNWDLWQGPTGPAPFNHLYHPKKWRAFHPYGTGTFGDWFCHIADAPVWLLDLYEPVAVEAEKVSGGNEWIVPDGVRVRFDFEKRGTKEPCKLYWYNGNAHFAPKAPDDWTWENTPGNGTYYFGTKNNGYTDARSNNPRLANKEAQKAYKEAGYPEEVYPRLKQSGPIRELISAVKGEIPECGSNFDYAAPFTEVMLLGILAVNHGGKIEWDSRNMRITNRPELNQYLKEPVRKGWEYGEELWKS</sequence>
<dbReference type="InterPro" id="IPR050463">
    <property type="entry name" value="Gfo/Idh/MocA_oxidrdct_glycsds"/>
</dbReference>
<name>A0A6C2U6B1_PONDE</name>
<dbReference type="PANTHER" id="PTHR43818:SF10">
    <property type="entry name" value="NADH-DEPENDENT DEHYDROGENASE-RELATED"/>
    <property type="match status" value="1"/>
</dbReference>
<dbReference type="InterPro" id="IPR000683">
    <property type="entry name" value="Gfo/Idh/MocA-like_OxRdtase_N"/>
</dbReference>
<dbReference type="SUPFAM" id="SSF55347">
    <property type="entry name" value="Glyceraldehyde-3-phosphate dehydrogenase-like, C-terminal domain"/>
    <property type="match status" value="1"/>
</dbReference>
<keyword evidence="3" id="KW-1185">Reference proteome</keyword>